<dbReference type="Pfam" id="PF06764">
    <property type="entry name" value="DUF1223"/>
    <property type="match status" value="1"/>
</dbReference>
<dbReference type="GO" id="GO:0008146">
    <property type="term" value="F:sulfotransferase activity"/>
    <property type="evidence" value="ECO:0007669"/>
    <property type="project" value="InterPro"/>
</dbReference>
<evidence type="ECO:0000256" key="2">
    <source>
        <dbReference type="SAM" id="MobiDB-lite"/>
    </source>
</evidence>
<dbReference type="SUPFAM" id="SSF52540">
    <property type="entry name" value="P-loop containing nucleoside triphosphate hydrolases"/>
    <property type="match status" value="1"/>
</dbReference>
<dbReference type="InterPro" id="IPR027417">
    <property type="entry name" value="P-loop_NTPase"/>
</dbReference>
<organism evidence="4 5">
    <name type="scientific">Miscanthus lutarioriparius</name>
    <dbReference type="NCBI Taxonomy" id="422564"/>
    <lineage>
        <taxon>Eukaryota</taxon>
        <taxon>Viridiplantae</taxon>
        <taxon>Streptophyta</taxon>
        <taxon>Embryophyta</taxon>
        <taxon>Tracheophyta</taxon>
        <taxon>Spermatophyta</taxon>
        <taxon>Magnoliopsida</taxon>
        <taxon>Liliopsida</taxon>
        <taxon>Poales</taxon>
        <taxon>Poaceae</taxon>
        <taxon>PACMAD clade</taxon>
        <taxon>Panicoideae</taxon>
        <taxon>Andropogonodae</taxon>
        <taxon>Andropogoneae</taxon>
        <taxon>Saccharinae</taxon>
        <taxon>Miscanthus</taxon>
    </lineage>
</organism>
<feature type="domain" description="Sulfotransferase" evidence="3">
    <location>
        <begin position="46"/>
        <end position="299"/>
    </location>
</feature>
<dbReference type="Proteomes" id="UP000604825">
    <property type="component" value="Unassembled WGS sequence"/>
</dbReference>
<dbReference type="InterPro" id="IPR000863">
    <property type="entry name" value="Sulfotransferase_dom"/>
</dbReference>
<dbReference type="InterPro" id="IPR036249">
    <property type="entry name" value="Thioredoxin-like_sf"/>
</dbReference>
<keyword evidence="5" id="KW-1185">Reference proteome</keyword>
<feature type="region of interest" description="Disordered" evidence="2">
    <location>
        <begin position="332"/>
        <end position="396"/>
    </location>
</feature>
<protein>
    <recommendedName>
        <fullName evidence="1">Sulfotransferase</fullName>
        <ecNumber evidence="1">2.8.2.-</ecNumber>
    </recommendedName>
</protein>
<dbReference type="OrthoDB" id="205623at2759"/>
<dbReference type="AlphaFoldDB" id="A0A811N7B4"/>
<evidence type="ECO:0000256" key="1">
    <source>
        <dbReference type="RuleBase" id="RU361155"/>
    </source>
</evidence>
<comment type="similarity">
    <text evidence="1">Belongs to the sulfotransferase 1 family.</text>
</comment>
<sequence length="579" mass="62417">MAKLIPTLPLETRCPPFPLRQLSGFWLPEMILSGVAAVHTRFEPRPDDIFLASFPKSGTTWLKALAFATLNRAEHPPSDPGHPLRLRNPHDCVSFFELPSALSESTGGAWEDVFEALPSPRVLTTHLPYSLLPERVVADSCSCRVVYVCRDPKDALVSGWLFTKKHTAATAKGAGGDDDDWLHVLGYWEESRRRPDKVLFLQYEEMLRDPATNVKRLAEFMGCPITVEEETAGTVDTVVELCSLDSLKRSKGNRSGTTNLGIENASFFRKGVAGNWRNHLTPEMAARLDEIVDGVLQGSGLTFGGSANDSWLSELPPPHQCRRGCWRASGAGASASDDATGEGQQQEAAPPGPGAGGAVRVAGVRGVARGGRRGGAAGAGLRGRRRRRRGAGVPRRLDPFASSAWTVRQKAYVEALRLDTLFTPQVVLQGRAHCVGTEQDALAQAVRDAPRYPAPAIKVTFQRPNPATLQASFTGTLRSRVEGPGGASVLVALYESGLVTDCGCGENKGKSLLNDHVVRRLEKVAAVREGASAKKTVSGTVQFPLWDGFRATKCGLVLVVQNAALQVLGVQHFDLPDNV</sequence>
<evidence type="ECO:0000259" key="3">
    <source>
        <dbReference type="Pfam" id="PF00685"/>
    </source>
</evidence>
<dbReference type="Pfam" id="PF00685">
    <property type="entry name" value="Sulfotransfer_1"/>
    <property type="match status" value="1"/>
</dbReference>
<keyword evidence="1" id="KW-0808">Transferase</keyword>
<dbReference type="PANTHER" id="PTHR36057">
    <property type="match status" value="1"/>
</dbReference>
<dbReference type="EMBL" id="CAJGYO010000003">
    <property type="protein sequence ID" value="CAD6217631.1"/>
    <property type="molecule type" value="Genomic_DNA"/>
</dbReference>
<dbReference type="SUPFAM" id="SSF52833">
    <property type="entry name" value="Thioredoxin-like"/>
    <property type="match status" value="1"/>
</dbReference>
<evidence type="ECO:0000313" key="5">
    <source>
        <dbReference type="Proteomes" id="UP000604825"/>
    </source>
</evidence>
<evidence type="ECO:0000313" key="4">
    <source>
        <dbReference type="EMBL" id="CAD6217631.1"/>
    </source>
</evidence>
<comment type="caution">
    <text evidence="4">The sequence shown here is derived from an EMBL/GenBank/DDBJ whole genome shotgun (WGS) entry which is preliminary data.</text>
</comment>
<dbReference type="PANTHER" id="PTHR36057:SF1">
    <property type="entry name" value="LIPOPROTEIN LIPID ATTACHMENT SITE-LIKE PROTEIN, PUTATIVE (DUF1223)-RELATED"/>
    <property type="match status" value="1"/>
</dbReference>
<feature type="compositionally biased region" description="Low complexity" evidence="2">
    <location>
        <begin position="358"/>
        <end position="367"/>
    </location>
</feature>
<proteinExistence type="inferred from homology"/>
<accession>A0A811N7B4</accession>
<dbReference type="EC" id="2.8.2.-" evidence="1"/>
<gene>
    <name evidence="4" type="ORF">NCGR_LOCUS11606</name>
</gene>
<name>A0A811N7B4_9POAL</name>
<dbReference type="InterPro" id="IPR010634">
    <property type="entry name" value="DUF1223"/>
</dbReference>
<dbReference type="Gene3D" id="3.40.50.300">
    <property type="entry name" value="P-loop containing nucleotide triphosphate hydrolases"/>
    <property type="match status" value="1"/>
</dbReference>
<reference evidence="4" key="1">
    <citation type="submission" date="2020-10" db="EMBL/GenBank/DDBJ databases">
        <authorList>
            <person name="Han B."/>
            <person name="Lu T."/>
            <person name="Zhao Q."/>
            <person name="Huang X."/>
            <person name="Zhao Y."/>
        </authorList>
    </citation>
    <scope>NUCLEOTIDE SEQUENCE</scope>
</reference>